<keyword evidence="1" id="KW-0732">Signal</keyword>
<proteinExistence type="predicted"/>
<dbReference type="Proteomes" id="UP000589626">
    <property type="component" value="Unassembled WGS sequence"/>
</dbReference>
<gene>
    <name evidence="2" type="ORF">FHU40_003327</name>
</gene>
<dbReference type="AlphaFoldDB" id="A0A7W4VXC5"/>
<comment type="caution">
    <text evidence="2">The sequence shown here is derived from an EMBL/GenBank/DDBJ whole genome shotgun (WGS) entry which is preliminary data.</text>
</comment>
<reference evidence="2 3" key="1">
    <citation type="submission" date="2020-08" db="EMBL/GenBank/DDBJ databases">
        <title>Sequencing the genomes of 1000 actinobacteria strains.</title>
        <authorList>
            <person name="Klenk H.-P."/>
        </authorList>
    </citation>
    <scope>NUCLEOTIDE SEQUENCE [LARGE SCALE GENOMIC DNA]</scope>
    <source>
        <strain evidence="2 3">DSM 105498</strain>
    </source>
</reference>
<evidence type="ECO:0000256" key="1">
    <source>
        <dbReference type="SAM" id="SignalP"/>
    </source>
</evidence>
<keyword evidence="3" id="KW-1185">Reference proteome</keyword>
<evidence type="ECO:0000313" key="2">
    <source>
        <dbReference type="EMBL" id="MBB3043509.1"/>
    </source>
</evidence>
<dbReference type="RefSeq" id="WP_281374675.1">
    <property type="nucleotide sequence ID" value="NZ_JACHWR010000002.1"/>
</dbReference>
<dbReference type="EMBL" id="JACHWR010000002">
    <property type="protein sequence ID" value="MBB3043509.1"/>
    <property type="molecule type" value="Genomic_DNA"/>
</dbReference>
<evidence type="ECO:0000313" key="3">
    <source>
        <dbReference type="Proteomes" id="UP000589626"/>
    </source>
</evidence>
<accession>A0A7W4VXC5</accession>
<name>A0A7W4VXC5_9ACTN</name>
<feature type="chain" id="PRO_5030812398" evidence="1">
    <location>
        <begin position="27"/>
        <end position="42"/>
    </location>
</feature>
<protein>
    <submittedName>
        <fullName evidence="2">Uncharacterized protein</fullName>
    </submittedName>
</protein>
<sequence length="42" mass="4332">MVRTRKLLVGVVAVLSLVGFGGAVQAASADSSTQVSAHRWCC</sequence>
<organism evidence="2 3">
    <name type="scientific">Nocardioides soli</name>
    <dbReference type="NCBI Taxonomy" id="1036020"/>
    <lineage>
        <taxon>Bacteria</taxon>
        <taxon>Bacillati</taxon>
        <taxon>Actinomycetota</taxon>
        <taxon>Actinomycetes</taxon>
        <taxon>Propionibacteriales</taxon>
        <taxon>Nocardioidaceae</taxon>
        <taxon>Nocardioides</taxon>
    </lineage>
</organism>
<feature type="signal peptide" evidence="1">
    <location>
        <begin position="1"/>
        <end position="26"/>
    </location>
</feature>